<evidence type="ECO:0000313" key="4">
    <source>
        <dbReference type="EMBL" id="KFN92536.1"/>
    </source>
</evidence>
<feature type="region of interest" description="Disordered" evidence="2">
    <location>
        <begin position="1"/>
        <end position="20"/>
    </location>
</feature>
<dbReference type="CDD" id="cd00093">
    <property type="entry name" value="HTH_XRE"/>
    <property type="match status" value="1"/>
</dbReference>
<evidence type="ECO:0000256" key="2">
    <source>
        <dbReference type="SAM" id="MobiDB-lite"/>
    </source>
</evidence>
<dbReference type="PROSITE" id="PS50943">
    <property type="entry name" value="HTH_CROC1"/>
    <property type="match status" value="1"/>
</dbReference>
<dbReference type="GO" id="GO:0005829">
    <property type="term" value="C:cytosol"/>
    <property type="evidence" value="ECO:0007669"/>
    <property type="project" value="TreeGrafter"/>
</dbReference>
<dbReference type="SMART" id="SM00530">
    <property type="entry name" value="HTH_XRE"/>
    <property type="match status" value="1"/>
</dbReference>
<evidence type="ECO:0000259" key="3">
    <source>
        <dbReference type="PROSITE" id="PS50943"/>
    </source>
</evidence>
<protein>
    <submittedName>
        <fullName evidence="4">Putative transcriptional regulator</fullName>
    </submittedName>
</protein>
<dbReference type="RefSeq" id="WP_038022235.1">
    <property type="nucleotide sequence ID" value="NZ_JPVT01000043.1"/>
</dbReference>
<evidence type="ECO:0000313" key="5">
    <source>
        <dbReference type="Proteomes" id="UP000029381"/>
    </source>
</evidence>
<organism evidence="4 5">
    <name type="scientific">Tetragenococcus muriaticus 3MR10-3</name>
    <dbReference type="NCBI Taxonomy" id="1302648"/>
    <lineage>
        <taxon>Bacteria</taxon>
        <taxon>Bacillati</taxon>
        <taxon>Bacillota</taxon>
        <taxon>Bacilli</taxon>
        <taxon>Lactobacillales</taxon>
        <taxon>Enterococcaceae</taxon>
        <taxon>Tetragenococcus</taxon>
    </lineage>
</organism>
<gene>
    <name evidence="4" type="ORF">TMU3MR103_0430</name>
</gene>
<accession>A0A091C3X7</accession>
<sequence>MTNRNTIQFSDYLEKEKRDDPTLTEMMEKEEKKLDYAVAVMELRTSLGLTQEEFAKTVNKPQSTIARIENGNANPTIKTLEQIAESVDKQLTFSFI</sequence>
<dbReference type="AlphaFoldDB" id="A0A091C3X7"/>
<feature type="domain" description="HTH cro/C1-type" evidence="3">
    <location>
        <begin position="42"/>
        <end position="96"/>
    </location>
</feature>
<dbReference type="PANTHER" id="PTHR46797">
    <property type="entry name" value="HTH-TYPE TRANSCRIPTIONAL REGULATOR"/>
    <property type="match status" value="1"/>
</dbReference>
<comment type="caution">
    <text evidence="4">The sequence shown here is derived from an EMBL/GenBank/DDBJ whole genome shotgun (WGS) entry which is preliminary data.</text>
</comment>
<keyword evidence="5" id="KW-1185">Reference proteome</keyword>
<dbReference type="Pfam" id="PF01381">
    <property type="entry name" value="HTH_3"/>
    <property type="match status" value="1"/>
</dbReference>
<dbReference type="SUPFAM" id="SSF47413">
    <property type="entry name" value="lambda repressor-like DNA-binding domains"/>
    <property type="match status" value="1"/>
</dbReference>
<dbReference type="GO" id="GO:0003700">
    <property type="term" value="F:DNA-binding transcription factor activity"/>
    <property type="evidence" value="ECO:0007669"/>
    <property type="project" value="TreeGrafter"/>
</dbReference>
<dbReference type="InterPro" id="IPR050807">
    <property type="entry name" value="TransReg_Diox_bact_type"/>
</dbReference>
<reference evidence="4 5" key="1">
    <citation type="submission" date="2014-08" db="EMBL/GenBank/DDBJ databases">
        <title>Genome sequence of Tetragenococcus muriaticus.</title>
        <authorList>
            <person name="Chuea-nongthon C."/>
            <person name="Rodtong S."/>
            <person name="Yongsawatdigul J."/>
            <person name="Steele J.L."/>
            <person name="Liu X.-y."/>
            <person name="Speers J."/>
            <person name="Glasner J.D."/>
            <person name="Neeno-Eckwall E.C."/>
        </authorList>
    </citation>
    <scope>NUCLEOTIDE SEQUENCE [LARGE SCALE GENOMIC DNA]</scope>
    <source>
        <strain evidence="4 5">3MR10-3</strain>
    </source>
</reference>
<dbReference type="InterPro" id="IPR010982">
    <property type="entry name" value="Lambda_DNA-bd_dom_sf"/>
</dbReference>
<dbReference type="PATRIC" id="fig|1302648.3.peg.415"/>
<proteinExistence type="predicted"/>
<dbReference type="Gene3D" id="1.10.260.40">
    <property type="entry name" value="lambda repressor-like DNA-binding domains"/>
    <property type="match status" value="1"/>
</dbReference>
<evidence type="ECO:0000256" key="1">
    <source>
        <dbReference type="ARBA" id="ARBA00023125"/>
    </source>
</evidence>
<dbReference type="EMBL" id="JPVT01000043">
    <property type="protein sequence ID" value="KFN92536.1"/>
    <property type="molecule type" value="Genomic_DNA"/>
</dbReference>
<dbReference type="Proteomes" id="UP000029381">
    <property type="component" value="Unassembled WGS sequence"/>
</dbReference>
<keyword evidence="1" id="KW-0238">DNA-binding</keyword>
<name>A0A091C3X7_9ENTE</name>
<dbReference type="GO" id="GO:0003677">
    <property type="term" value="F:DNA binding"/>
    <property type="evidence" value="ECO:0007669"/>
    <property type="project" value="UniProtKB-KW"/>
</dbReference>
<dbReference type="PANTHER" id="PTHR46797:SF1">
    <property type="entry name" value="METHYLPHOSPHONATE SYNTHASE"/>
    <property type="match status" value="1"/>
</dbReference>
<dbReference type="InterPro" id="IPR001387">
    <property type="entry name" value="Cro/C1-type_HTH"/>
</dbReference>